<dbReference type="EMBL" id="UFQT01000742">
    <property type="protein sequence ID" value="SSX26861.1"/>
    <property type="molecule type" value="Genomic_DNA"/>
</dbReference>
<feature type="compositionally biased region" description="Polar residues" evidence="1">
    <location>
        <begin position="531"/>
        <end position="544"/>
    </location>
</feature>
<dbReference type="Gene3D" id="3.30.190.20">
    <property type="match status" value="1"/>
</dbReference>
<feature type="compositionally biased region" description="Basic and acidic residues" evidence="1">
    <location>
        <begin position="34"/>
        <end position="51"/>
    </location>
</feature>
<dbReference type="CDD" id="cd00403">
    <property type="entry name" value="Ribosomal_L1"/>
    <property type="match status" value="1"/>
</dbReference>
<dbReference type="InterPro" id="IPR023674">
    <property type="entry name" value="Ribosomal_uL1-like"/>
</dbReference>
<accession>A0A336MC04</accession>
<feature type="compositionally biased region" description="Basic and acidic residues" evidence="1">
    <location>
        <begin position="442"/>
        <end position="458"/>
    </location>
</feature>
<dbReference type="OMA" id="GHTGMQA"/>
<feature type="compositionally biased region" description="Basic residues" evidence="1">
    <location>
        <begin position="495"/>
        <end position="509"/>
    </location>
</feature>
<feature type="compositionally biased region" description="Basic and acidic residues" evidence="1">
    <location>
        <begin position="566"/>
        <end position="575"/>
    </location>
</feature>
<name>A0A336MC04_CULSO</name>
<evidence type="ECO:0000313" key="2">
    <source>
        <dbReference type="EMBL" id="SSX26861.1"/>
    </source>
</evidence>
<feature type="region of interest" description="Disordered" evidence="1">
    <location>
        <begin position="436"/>
        <end position="590"/>
    </location>
</feature>
<feature type="compositionally biased region" description="Basic residues" evidence="1">
    <location>
        <begin position="545"/>
        <end position="556"/>
    </location>
</feature>
<evidence type="ECO:0000256" key="1">
    <source>
        <dbReference type="SAM" id="MobiDB-lite"/>
    </source>
</evidence>
<dbReference type="InterPro" id="IPR016095">
    <property type="entry name" value="Ribosomal_uL1_3-a/b-sand"/>
</dbReference>
<dbReference type="VEuPathDB" id="VectorBase:CSON013955"/>
<sequence length="590" mass="66889">MGKIKLEKDKKKPIVAVEAPKDRVKVKSKAKPAKKQEKPKIVKEEKEHAGNESDNEGPEALPIEKTDVAAPVAGKNKKKKNKKNKGAKGKEDGSLLKIKETGKVSKVDKLAQKLEKVTKKLKHAAKNVTPKAKDAEIEDPADPPSEIATKDAIRTAVIALRKATEEEAKDKKKLFDKDFKYCIQIAATKIPKVPTRTVRLLLPNSLYDDTDDICLFVRDDVRGKQHDPELTANKYEKLFREQKIDFIKKVMPLRELKENYGPYEMKRKLAQTYDLFLADSIISGMVFGFCGKALIEKRKTPIPIKIKYTDESKLKDELLKGIRKTQYKQQSHGPTIAIEVATHRLSVEQFTENIESVLEQLKTEFPGGWVNIKNVYLKPMMHSVVSLPLYISEIDPNRVPVPVVVGPKYRHLMKMANKLENDSKKFKLEKGFKLEKKKGAKRPAENDLGENKKIKKEADEGEEQEEKQNDDSGVQSEDETNVKEETEEKEDAKPKAKKQKKNKKNKNKNKAGATQENVGQSPVKKEKQKNKAPTPQETMSQSPGKKQKQKNKKAEKKQKNLVAMSPKKEKAPLEKKAKKNFAKKEKKVKA</sequence>
<dbReference type="AlphaFoldDB" id="A0A336MC04"/>
<dbReference type="InterPro" id="IPR028364">
    <property type="entry name" value="Ribosomal_uL1/biogenesis"/>
</dbReference>
<protein>
    <submittedName>
        <fullName evidence="2">CSON013955 protein</fullName>
    </submittedName>
</protein>
<dbReference type="Pfam" id="PF00687">
    <property type="entry name" value="Ribosomal_L1"/>
    <property type="match status" value="1"/>
</dbReference>
<dbReference type="Gene3D" id="3.40.50.790">
    <property type="match status" value="1"/>
</dbReference>
<feature type="compositionally biased region" description="Basic and acidic residues" evidence="1">
    <location>
        <begin position="480"/>
        <end position="494"/>
    </location>
</feature>
<gene>
    <name evidence="2" type="primary">CSON013955</name>
</gene>
<feature type="region of interest" description="Disordered" evidence="1">
    <location>
        <begin position="1"/>
        <end position="96"/>
    </location>
</feature>
<feature type="compositionally biased region" description="Basic residues" evidence="1">
    <location>
        <begin position="576"/>
        <end position="590"/>
    </location>
</feature>
<dbReference type="SUPFAM" id="SSF56808">
    <property type="entry name" value="Ribosomal protein L1"/>
    <property type="match status" value="1"/>
</dbReference>
<feature type="compositionally biased region" description="Basic residues" evidence="1">
    <location>
        <begin position="75"/>
        <end position="87"/>
    </location>
</feature>
<feature type="region of interest" description="Disordered" evidence="1">
    <location>
        <begin position="125"/>
        <end position="146"/>
    </location>
</feature>
<organism evidence="2">
    <name type="scientific">Culicoides sonorensis</name>
    <name type="common">Biting midge</name>
    <dbReference type="NCBI Taxonomy" id="179676"/>
    <lineage>
        <taxon>Eukaryota</taxon>
        <taxon>Metazoa</taxon>
        <taxon>Ecdysozoa</taxon>
        <taxon>Arthropoda</taxon>
        <taxon>Hexapoda</taxon>
        <taxon>Insecta</taxon>
        <taxon>Pterygota</taxon>
        <taxon>Neoptera</taxon>
        <taxon>Endopterygota</taxon>
        <taxon>Diptera</taxon>
        <taxon>Nematocera</taxon>
        <taxon>Chironomoidea</taxon>
        <taxon>Ceratopogonidae</taxon>
        <taxon>Ceratopogoninae</taxon>
        <taxon>Culicoides</taxon>
        <taxon>Monoculicoides</taxon>
    </lineage>
</organism>
<proteinExistence type="predicted"/>
<reference evidence="2" key="1">
    <citation type="submission" date="2018-07" db="EMBL/GenBank/DDBJ databases">
        <authorList>
            <person name="Quirk P.G."/>
            <person name="Krulwich T.A."/>
        </authorList>
    </citation>
    <scope>NUCLEOTIDE SEQUENCE</scope>
</reference>
<feature type="compositionally biased region" description="Basic and acidic residues" evidence="1">
    <location>
        <begin position="1"/>
        <end position="12"/>
    </location>
</feature>